<keyword evidence="6" id="KW-1185">Reference proteome</keyword>
<dbReference type="Proteomes" id="UP000190042">
    <property type="component" value="Unassembled WGS sequence"/>
</dbReference>
<proteinExistence type="inferred from homology"/>
<dbReference type="GO" id="GO:0019825">
    <property type="term" value="F:oxygen binding"/>
    <property type="evidence" value="ECO:0007669"/>
    <property type="project" value="InterPro"/>
</dbReference>
<accession>A0A1T4Y9P9</accession>
<feature type="domain" description="Methyl-accepting transducer" evidence="4">
    <location>
        <begin position="211"/>
        <end position="424"/>
    </location>
</feature>
<dbReference type="EMBL" id="FUYJ01000003">
    <property type="protein sequence ID" value="SKA98499.1"/>
    <property type="molecule type" value="Genomic_DNA"/>
</dbReference>
<evidence type="ECO:0000256" key="1">
    <source>
        <dbReference type="ARBA" id="ARBA00023224"/>
    </source>
</evidence>
<dbReference type="Gene3D" id="1.10.490.10">
    <property type="entry name" value="Globins"/>
    <property type="match status" value="1"/>
</dbReference>
<dbReference type="Gene3D" id="1.10.287.950">
    <property type="entry name" value="Methyl-accepting chemotaxis protein"/>
    <property type="match status" value="1"/>
</dbReference>
<name>A0A1T4Y9P9_9BACL</name>
<organism evidence="5 6">
    <name type="scientific">Sporosarcina newyorkensis</name>
    <dbReference type="NCBI Taxonomy" id="759851"/>
    <lineage>
        <taxon>Bacteria</taxon>
        <taxon>Bacillati</taxon>
        <taxon>Bacillota</taxon>
        <taxon>Bacilli</taxon>
        <taxon>Bacillales</taxon>
        <taxon>Caryophanaceae</taxon>
        <taxon>Sporosarcina</taxon>
    </lineage>
</organism>
<gene>
    <name evidence="5" type="ORF">SAMN04244570_2092</name>
</gene>
<dbReference type="SMART" id="SM00283">
    <property type="entry name" value="MA"/>
    <property type="match status" value="1"/>
</dbReference>
<dbReference type="PRINTS" id="PR00260">
    <property type="entry name" value="CHEMTRNSDUCR"/>
</dbReference>
<dbReference type="InterPro" id="IPR004090">
    <property type="entry name" value="Chemotax_Me-accpt_rcpt"/>
</dbReference>
<dbReference type="GO" id="GO:0020037">
    <property type="term" value="F:heme binding"/>
    <property type="evidence" value="ECO:0007669"/>
    <property type="project" value="InterPro"/>
</dbReference>
<keyword evidence="1 3" id="KW-0807">Transducer</keyword>
<dbReference type="InterPro" id="IPR009050">
    <property type="entry name" value="Globin-like_sf"/>
</dbReference>
<dbReference type="RefSeq" id="WP_176132530.1">
    <property type="nucleotide sequence ID" value="NZ_FUYJ01000003.1"/>
</dbReference>
<evidence type="ECO:0000256" key="2">
    <source>
        <dbReference type="ARBA" id="ARBA00029447"/>
    </source>
</evidence>
<dbReference type="SUPFAM" id="SSF46458">
    <property type="entry name" value="Globin-like"/>
    <property type="match status" value="1"/>
</dbReference>
<dbReference type="PROSITE" id="PS50111">
    <property type="entry name" value="CHEMOTAXIS_TRANSDUC_2"/>
    <property type="match status" value="1"/>
</dbReference>
<dbReference type="PANTHER" id="PTHR32089">
    <property type="entry name" value="METHYL-ACCEPTING CHEMOTAXIS PROTEIN MCPB"/>
    <property type="match status" value="1"/>
</dbReference>
<evidence type="ECO:0000313" key="6">
    <source>
        <dbReference type="Proteomes" id="UP000190042"/>
    </source>
</evidence>
<dbReference type="Pfam" id="PF00015">
    <property type="entry name" value="MCPsignal"/>
    <property type="match status" value="1"/>
</dbReference>
<dbReference type="Pfam" id="PF11563">
    <property type="entry name" value="Protoglobin"/>
    <property type="match status" value="1"/>
</dbReference>
<dbReference type="GO" id="GO:0007165">
    <property type="term" value="P:signal transduction"/>
    <property type="evidence" value="ECO:0007669"/>
    <property type="project" value="UniProtKB-KW"/>
</dbReference>
<comment type="similarity">
    <text evidence="2">Belongs to the methyl-accepting chemotaxis (MCP) protein family.</text>
</comment>
<dbReference type="CDD" id="cd01068">
    <property type="entry name" value="globin_sensor"/>
    <property type="match status" value="1"/>
</dbReference>
<protein>
    <submittedName>
        <fullName evidence="5">Heam-based aerotactic trancducer</fullName>
    </submittedName>
</protein>
<dbReference type="InterPro" id="IPR012292">
    <property type="entry name" value="Globin/Proto"/>
</dbReference>
<evidence type="ECO:0000313" key="5">
    <source>
        <dbReference type="EMBL" id="SKA98499.1"/>
    </source>
</evidence>
<dbReference type="AlphaFoldDB" id="A0A1T4Y9P9"/>
<sequence length="430" mass="48149">MWITKKHQPLSIVPSISTIPIKLQVSTREVQLQLDAIKLKERDLQLLRALKEPMQNRVHDIVNAFYESVTAVPHLSDTIQEHSNRDYLSKTLATHLGGLFDGVIDEAYLANRNKVAQSHLRIGLEPKWYVAAFQNLHATMLDILFSLELERSEEQEMIVALSKILNFEKQLVLEAFEKSTNEAMRMQQQEIKAEVKKHIGSIALEIEEKSESTYSVVQDLVERSAELDSKIKESIIRSEMSAVQAQSGVEQMGQLVYTSETIVKETKGMAVLIDELNQASMQIEEVVRLVKTIADQTNLLALNSAIEAARAGVHGKGFAVVADEVRNLADQTKRSTDTISQLVAESKSKTLAVHQAIENVTKFVDMGMRETESSKETLQNITGTVHMTIQDINHFSDHMKSLREVITSIGGVSKEVVSTSYELEEAIDVL</sequence>
<dbReference type="GO" id="GO:0006935">
    <property type="term" value="P:chemotaxis"/>
    <property type="evidence" value="ECO:0007669"/>
    <property type="project" value="InterPro"/>
</dbReference>
<dbReference type="InterPro" id="IPR004089">
    <property type="entry name" value="MCPsignal_dom"/>
</dbReference>
<dbReference type="GO" id="GO:0004888">
    <property type="term" value="F:transmembrane signaling receptor activity"/>
    <property type="evidence" value="ECO:0007669"/>
    <property type="project" value="InterPro"/>
</dbReference>
<evidence type="ECO:0000259" key="4">
    <source>
        <dbReference type="PROSITE" id="PS50111"/>
    </source>
</evidence>
<dbReference type="InterPro" id="IPR044398">
    <property type="entry name" value="Globin-sensor_dom"/>
</dbReference>
<dbReference type="PANTHER" id="PTHR32089:SF112">
    <property type="entry name" value="LYSOZYME-LIKE PROTEIN-RELATED"/>
    <property type="match status" value="1"/>
</dbReference>
<reference evidence="6" key="1">
    <citation type="submission" date="2017-02" db="EMBL/GenBank/DDBJ databases">
        <authorList>
            <person name="Varghese N."/>
            <person name="Submissions S."/>
        </authorList>
    </citation>
    <scope>NUCLEOTIDE SEQUENCE [LARGE SCALE GENOMIC DNA]</scope>
    <source>
        <strain evidence="6">DSM 23966</strain>
    </source>
</reference>
<dbReference type="GO" id="GO:0016020">
    <property type="term" value="C:membrane"/>
    <property type="evidence" value="ECO:0007669"/>
    <property type="project" value="InterPro"/>
</dbReference>
<dbReference type="InterPro" id="IPR039379">
    <property type="entry name" value="Protoglobin_sensor_dom"/>
</dbReference>
<dbReference type="SUPFAM" id="SSF58104">
    <property type="entry name" value="Methyl-accepting chemotaxis protein (MCP) signaling domain"/>
    <property type="match status" value="1"/>
</dbReference>
<evidence type="ECO:0000256" key="3">
    <source>
        <dbReference type="PROSITE-ProRule" id="PRU00284"/>
    </source>
</evidence>